<dbReference type="InterPro" id="IPR028350">
    <property type="entry name" value="DNAC/IstB-like"/>
</dbReference>
<dbReference type="NCBIfam" id="NF038214">
    <property type="entry name" value="IS21_help_AAA"/>
    <property type="match status" value="1"/>
</dbReference>
<evidence type="ECO:0000256" key="3">
    <source>
        <dbReference type="ARBA" id="ARBA00022840"/>
    </source>
</evidence>
<dbReference type="Pfam" id="PF01695">
    <property type="entry name" value="IstB_IS21"/>
    <property type="match status" value="1"/>
</dbReference>
<dbReference type="GO" id="GO:0005524">
    <property type="term" value="F:ATP binding"/>
    <property type="evidence" value="ECO:0007669"/>
    <property type="project" value="UniProtKB-KW"/>
</dbReference>
<protein>
    <submittedName>
        <fullName evidence="5">Insertion sequence IS5376 putative ATP-binding protein</fullName>
    </submittedName>
</protein>
<evidence type="ECO:0000256" key="1">
    <source>
        <dbReference type="ARBA" id="ARBA00008059"/>
    </source>
</evidence>
<sequence>MTAGGGPAAERVVAAGRACGLTTAVLREWAGLGTPKQVEYLARYLEAERSSREASKRAALLRRCALPAPKTFDGYDWSAVSWPEGFGRDDLLGLSFLEGREDLVLMGDVGCGKTHMASALCVLACQARVEARFFTASALVMRLRRARDEGRLDRELAQVGRAALLVVDELGFLPLDPDGARLPFRVVSEAYERQSVVITTNLEFSRWGQVFGDDQMAAAVIDRVVHHGRLLQFRGESYRVRHALMQQG</sequence>
<dbReference type="RefSeq" id="WP_222838036.1">
    <property type="nucleotide sequence ID" value="NZ_CAAKNY010000049.1"/>
</dbReference>
<dbReference type="InterPro" id="IPR003593">
    <property type="entry name" value="AAA+_ATPase"/>
</dbReference>
<name>A0A5K1IW99_9ACTN</name>
<evidence type="ECO:0000259" key="4">
    <source>
        <dbReference type="SMART" id="SM00382"/>
    </source>
</evidence>
<keyword evidence="2" id="KW-0547">Nucleotide-binding</keyword>
<dbReference type="PIRSF" id="PIRSF003073">
    <property type="entry name" value="DNAC_TnpB_IstB"/>
    <property type="match status" value="1"/>
</dbReference>
<evidence type="ECO:0000313" key="6">
    <source>
        <dbReference type="Proteomes" id="UP000361836"/>
    </source>
</evidence>
<reference evidence="5 6" key="1">
    <citation type="submission" date="2019-10" db="EMBL/GenBank/DDBJ databases">
        <authorList>
            <person name="Wolf R A."/>
        </authorList>
    </citation>
    <scope>NUCLEOTIDE SEQUENCE [LARGE SCALE GENOMIC DNA]</scope>
    <source>
        <strain evidence="5">Collinsella_aerofaciens_MC2</strain>
    </source>
</reference>
<feature type="domain" description="AAA+ ATPase" evidence="4">
    <location>
        <begin position="99"/>
        <end position="231"/>
    </location>
</feature>
<dbReference type="InterPro" id="IPR027417">
    <property type="entry name" value="P-loop_NTPase"/>
</dbReference>
<keyword evidence="6" id="KW-1185">Reference proteome</keyword>
<dbReference type="GO" id="GO:0006260">
    <property type="term" value="P:DNA replication"/>
    <property type="evidence" value="ECO:0007669"/>
    <property type="project" value="TreeGrafter"/>
</dbReference>
<proteinExistence type="inferred from homology"/>
<dbReference type="EMBL" id="CABWIE010000013">
    <property type="protein sequence ID" value="VWL93272.1"/>
    <property type="molecule type" value="Genomic_DNA"/>
</dbReference>
<organism evidence="5 6">
    <name type="scientific">Collinsella aerofaciens</name>
    <dbReference type="NCBI Taxonomy" id="74426"/>
    <lineage>
        <taxon>Bacteria</taxon>
        <taxon>Bacillati</taxon>
        <taxon>Actinomycetota</taxon>
        <taxon>Coriobacteriia</taxon>
        <taxon>Coriobacteriales</taxon>
        <taxon>Coriobacteriaceae</taxon>
        <taxon>Collinsella</taxon>
    </lineage>
</organism>
<evidence type="ECO:0000313" key="5">
    <source>
        <dbReference type="EMBL" id="VWL93272.1"/>
    </source>
</evidence>
<dbReference type="SUPFAM" id="SSF52540">
    <property type="entry name" value="P-loop containing nucleoside triphosphate hydrolases"/>
    <property type="match status" value="1"/>
</dbReference>
<dbReference type="Gene3D" id="3.40.50.300">
    <property type="entry name" value="P-loop containing nucleotide triphosphate hydrolases"/>
    <property type="match status" value="1"/>
</dbReference>
<comment type="similarity">
    <text evidence="1">Belongs to the IS21/IS1162 putative ATP-binding protein family.</text>
</comment>
<dbReference type="PANTHER" id="PTHR30050:SF4">
    <property type="entry name" value="ATP-BINDING PROTEIN RV3427C IN INSERTION SEQUENCE-RELATED"/>
    <property type="match status" value="1"/>
</dbReference>
<dbReference type="CDD" id="cd00009">
    <property type="entry name" value="AAA"/>
    <property type="match status" value="1"/>
</dbReference>
<accession>A0A5K1IW99</accession>
<dbReference type="Proteomes" id="UP000361836">
    <property type="component" value="Unassembled WGS sequence"/>
</dbReference>
<dbReference type="SMART" id="SM00382">
    <property type="entry name" value="AAA"/>
    <property type="match status" value="1"/>
</dbReference>
<dbReference type="PANTHER" id="PTHR30050">
    <property type="entry name" value="CHROMOSOMAL REPLICATION INITIATOR PROTEIN DNAA"/>
    <property type="match status" value="1"/>
</dbReference>
<dbReference type="InterPro" id="IPR002611">
    <property type="entry name" value="IstB_ATP-bd"/>
</dbReference>
<gene>
    <name evidence="5" type="ORF">KCJAJFAP_02162</name>
</gene>
<dbReference type="AlphaFoldDB" id="A0A5K1IW99"/>
<dbReference type="InterPro" id="IPR047661">
    <property type="entry name" value="IstB"/>
</dbReference>
<evidence type="ECO:0000256" key="2">
    <source>
        <dbReference type="ARBA" id="ARBA00022741"/>
    </source>
</evidence>
<keyword evidence="3 5" id="KW-0067">ATP-binding</keyword>